<dbReference type="Pfam" id="PF03108">
    <property type="entry name" value="DBD_Tnp_Mut"/>
    <property type="match status" value="1"/>
</dbReference>
<evidence type="ECO:0000256" key="1">
    <source>
        <dbReference type="SAM" id="MobiDB-lite"/>
    </source>
</evidence>
<gene>
    <name evidence="3" type="ORF">V8G54_033486</name>
</gene>
<proteinExistence type="predicted"/>
<evidence type="ECO:0000313" key="3">
    <source>
        <dbReference type="EMBL" id="WVY94398.1"/>
    </source>
</evidence>
<protein>
    <recommendedName>
        <fullName evidence="2">Transposase MuDR plant domain-containing protein</fullName>
    </recommendedName>
</protein>
<organism evidence="3 4">
    <name type="scientific">Vigna mungo</name>
    <name type="common">Black gram</name>
    <name type="synonym">Phaseolus mungo</name>
    <dbReference type="NCBI Taxonomy" id="3915"/>
    <lineage>
        <taxon>Eukaryota</taxon>
        <taxon>Viridiplantae</taxon>
        <taxon>Streptophyta</taxon>
        <taxon>Embryophyta</taxon>
        <taxon>Tracheophyta</taxon>
        <taxon>Spermatophyta</taxon>
        <taxon>Magnoliopsida</taxon>
        <taxon>eudicotyledons</taxon>
        <taxon>Gunneridae</taxon>
        <taxon>Pentapetalae</taxon>
        <taxon>rosids</taxon>
        <taxon>fabids</taxon>
        <taxon>Fabales</taxon>
        <taxon>Fabaceae</taxon>
        <taxon>Papilionoideae</taxon>
        <taxon>50 kb inversion clade</taxon>
        <taxon>NPAAA clade</taxon>
        <taxon>indigoferoid/millettioid clade</taxon>
        <taxon>Phaseoleae</taxon>
        <taxon>Vigna</taxon>
    </lineage>
</organism>
<dbReference type="AlphaFoldDB" id="A0AAQ3RGD7"/>
<accession>A0AAQ3RGD7</accession>
<name>A0AAQ3RGD7_VIGMU</name>
<sequence>MRMINLARLNGQIHLFVVHLVSQPEIIYLLENVSHDIGQVEAENVMPDSGEGEYEKEGAGQCEQEGDGECEKEGGECEQQGDGDAECEQQGHGECEQQTEILGDDTVPVEEERCEGNGVVEGQIETQCEGDTATVSSWSSSGEDGNVDGNVHVNDDFMEDLVDYSDVDDGINTDDNRGLSDKEWESEELVSGAESDAEDDEESYGKFVTFTMPKSMVDYKWDLGTYFAQNEDLLDVIKTYAIENGRNIRYVKNDKKRARAKCMSSKGKCPWLAYFFIWMQ</sequence>
<dbReference type="EMBL" id="CP144691">
    <property type="protein sequence ID" value="WVY94398.1"/>
    <property type="molecule type" value="Genomic_DNA"/>
</dbReference>
<keyword evidence="4" id="KW-1185">Reference proteome</keyword>
<feature type="compositionally biased region" description="Basic and acidic residues" evidence="1">
    <location>
        <begin position="174"/>
        <end position="183"/>
    </location>
</feature>
<dbReference type="InterPro" id="IPR004332">
    <property type="entry name" value="Transposase_MuDR"/>
</dbReference>
<feature type="region of interest" description="Disordered" evidence="1">
    <location>
        <begin position="166"/>
        <end position="200"/>
    </location>
</feature>
<dbReference type="Proteomes" id="UP001374535">
    <property type="component" value="Chromosome 10"/>
</dbReference>
<evidence type="ECO:0000313" key="4">
    <source>
        <dbReference type="Proteomes" id="UP001374535"/>
    </source>
</evidence>
<feature type="region of interest" description="Disordered" evidence="1">
    <location>
        <begin position="45"/>
        <end position="105"/>
    </location>
</feature>
<reference evidence="3 4" key="1">
    <citation type="journal article" date="2023" name="Life. Sci Alliance">
        <title>Evolutionary insights into 3D genome organization and epigenetic landscape of Vigna mungo.</title>
        <authorList>
            <person name="Junaid A."/>
            <person name="Singh B."/>
            <person name="Bhatia S."/>
        </authorList>
    </citation>
    <scope>NUCLEOTIDE SEQUENCE [LARGE SCALE GENOMIC DNA]</scope>
    <source>
        <strain evidence="3">Urdbean</strain>
    </source>
</reference>
<evidence type="ECO:0000259" key="2">
    <source>
        <dbReference type="Pfam" id="PF03108"/>
    </source>
</evidence>
<feature type="domain" description="Transposase MuDR plant" evidence="2">
    <location>
        <begin position="219"/>
        <end position="271"/>
    </location>
</feature>